<evidence type="ECO:0000313" key="1">
    <source>
        <dbReference type="EMBL" id="SMQ12395.1"/>
    </source>
</evidence>
<dbReference type="Proteomes" id="UP000215450">
    <property type="component" value="Unassembled WGS sequence"/>
</dbReference>
<dbReference type="AlphaFoldDB" id="A0A238HF80"/>
<protein>
    <submittedName>
        <fullName evidence="1">Uncharacterized protein</fullName>
    </submittedName>
</protein>
<proteinExistence type="predicted"/>
<accession>A0A238HF80</accession>
<dbReference type="EMBL" id="FXUV01000020">
    <property type="protein sequence ID" value="SMQ12395.1"/>
    <property type="molecule type" value="Genomic_DNA"/>
</dbReference>
<reference evidence="1" key="1">
    <citation type="submission" date="2017-05" db="EMBL/GenBank/DDBJ databases">
        <authorList>
            <person name="Song R."/>
            <person name="Chenine A.L."/>
            <person name="Ruprecht R.M."/>
        </authorList>
    </citation>
    <scope>NUCLEOTIDE SEQUENCE</scope>
    <source>
        <strain evidence="1">Kingella_eburonensis</strain>
    </source>
</reference>
<evidence type="ECO:0000313" key="3">
    <source>
        <dbReference type="Proteomes" id="UP000215450"/>
    </source>
</evidence>
<sequence length="40" mass="4484">MERGLPAHKHPDPTTLQASCPHSIEHELHRPNVALHQRAA</sequence>
<name>A0A238HF80_9NEIS</name>
<reference evidence="2 3" key="2">
    <citation type="submission" date="2017-06" db="EMBL/GenBank/DDBJ databases">
        <authorList>
            <person name="Kim H.J."/>
            <person name="Triplett B.A."/>
        </authorList>
    </citation>
    <scope>NUCLEOTIDE SEQUENCE [LARGE SCALE GENOMIC DNA]</scope>
    <source>
        <strain evidence="2">Kingella_eburonensis</strain>
    </source>
</reference>
<evidence type="ECO:0000313" key="2">
    <source>
        <dbReference type="EMBL" id="SNB69226.1"/>
    </source>
</evidence>
<dbReference type="EMBL" id="FXUV02000023">
    <property type="protein sequence ID" value="SNB69226.1"/>
    <property type="molecule type" value="Genomic_DNA"/>
</dbReference>
<organism evidence="1">
    <name type="scientific">Kingella negevensis</name>
    <dbReference type="NCBI Taxonomy" id="1522312"/>
    <lineage>
        <taxon>Bacteria</taxon>
        <taxon>Pseudomonadati</taxon>
        <taxon>Pseudomonadota</taxon>
        <taxon>Betaproteobacteria</taxon>
        <taxon>Neisseriales</taxon>
        <taxon>Neisseriaceae</taxon>
        <taxon>Kingella</taxon>
    </lineage>
</organism>
<keyword evidence="3" id="KW-1185">Reference proteome</keyword>
<gene>
    <name evidence="2" type="ORF">KEBURONENSIS_01262</name>
    <name evidence="1" type="ORF">KEBURONENSIS_01294</name>
</gene>